<evidence type="ECO:0000313" key="3">
    <source>
        <dbReference type="EMBL" id="OGL46274.1"/>
    </source>
</evidence>
<name>A0A1F7RZ60_9BACT</name>
<dbReference type="Proteomes" id="UP000179266">
    <property type="component" value="Unassembled WGS sequence"/>
</dbReference>
<evidence type="ECO:0000256" key="2">
    <source>
        <dbReference type="SAM" id="Phobius"/>
    </source>
</evidence>
<feature type="compositionally biased region" description="Basic and acidic residues" evidence="1">
    <location>
        <begin position="127"/>
        <end position="138"/>
    </location>
</feature>
<feature type="transmembrane region" description="Helical" evidence="2">
    <location>
        <begin position="12"/>
        <end position="31"/>
    </location>
</feature>
<protein>
    <recommendedName>
        <fullName evidence="5">DUF2304 domain-containing protein</fullName>
    </recommendedName>
</protein>
<sequence>MSSDQLIWSYRAQVIGIIFALFFLVFVLNLVRNKRLLEEYSVLWLLLSIGILLLASWKGLLLKITKICGASDTTSILFFFGMICFLLLLLHFSIKVTKLTNHARDIAQQLAIISKNRSINDSDSEGETEKNNDTESPQ</sequence>
<keyword evidence="2" id="KW-0812">Transmembrane</keyword>
<accession>A0A1F7RZ60</accession>
<feature type="transmembrane region" description="Helical" evidence="2">
    <location>
        <begin position="43"/>
        <end position="64"/>
    </location>
</feature>
<feature type="transmembrane region" description="Helical" evidence="2">
    <location>
        <begin position="76"/>
        <end position="94"/>
    </location>
</feature>
<keyword evidence="2" id="KW-0472">Membrane</keyword>
<dbReference type="AlphaFoldDB" id="A0A1F7RZ60"/>
<dbReference type="EMBL" id="MGDD01000138">
    <property type="protein sequence ID" value="OGL46274.1"/>
    <property type="molecule type" value="Genomic_DNA"/>
</dbReference>
<dbReference type="Pfam" id="PF10066">
    <property type="entry name" value="DUF2304"/>
    <property type="match status" value="1"/>
</dbReference>
<reference evidence="3 4" key="1">
    <citation type="journal article" date="2016" name="Nat. Commun.">
        <title>Thousands of microbial genomes shed light on interconnected biogeochemical processes in an aquifer system.</title>
        <authorList>
            <person name="Anantharaman K."/>
            <person name="Brown C.T."/>
            <person name="Hug L.A."/>
            <person name="Sharon I."/>
            <person name="Castelle C.J."/>
            <person name="Probst A.J."/>
            <person name="Thomas B.C."/>
            <person name="Singh A."/>
            <person name="Wilkins M.J."/>
            <person name="Karaoz U."/>
            <person name="Brodie E.L."/>
            <person name="Williams K.H."/>
            <person name="Hubbard S.S."/>
            <person name="Banfield J.F."/>
        </authorList>
    </citation>
    <scope>NUCLEOTIDE SEQUENCE [LARGE SCALE GENOMIC DNA]</scope>
</reference>
<comment type="caution">
    <text evidence="3">The sequence shown here is derived from an EMBL/GenBank/DDBJ whole genome shotgun (WGS) entry which is preliminary data.</text>
</comment>
<gene>
    <name evidence="3" type="ORF">A2161_14870</name>
</gene>
<keyword evidence="2" id="KW-1133">Transmembrane helix</keyword>
<evidence type="ECO:0000256" key="1">
    <source>
        <dbReference type="SAM" id="MobiDB-lite"/>
    </source>
</evidence>
<evidence type="ECO:0000313" key="4">
    <source>
        <dbReference type="Proteomes" id="UP000179266"/>
    </source>
</evidence>
<proteinExistence type="predicted"/>
<evidence type="ECO:0008006" key="5">
    <source>
        <dbReference type="Google" id="ProtNLM"/>
    </source>
</evidence>
<organism evidence="3 4">
    <name type="scientific">Candidatus Schekmanbacteria bacterium RBG_13_48_7</name>
    <dbReference type="NCBI Taxonomy" id="1817878"/>
    <lineage>
        <taxon>Bacteria</taxon>
        <taxon>Candidatus Schekmaniibacteriota</taxon>
    </lineage>
</organism>
<feature type="region of interest" description="Disordered" evidence="1">
    <location>
        <begin position="119"/>
        <end position="138"/>
    </location>
</feature>
<dbReference type="InterPro" id="IPR019277">
    <property type="entry name" value="DUF2304"/>
</dbReference>